<dbReference type="PANTHER" id="PTHR24189:SF50">
    <property type="entry name" value="ANKYRIN REPEAT AND SOCS BOX PROTEIN 2"/>
    <property type="match status" value="1"/>
</dbReference>
<gene>
    <name evidence="5" type="ORF">QBC32DRAFT_271684</name>
</gene>
<accession>A0AAN6SBK0</accession>
<dbReference type="InterPro" id="IPR036770">
    <property type="entry name" value="Ankyrin_rpt-contain_sf"/>
</dbReference>
<sequence>MHGSSLLRLPAELHLLIGNTLREDGRLNTLAVIARTSKRLRSIYEPQLYQSPDKTKYQDALLWGANHNSIPIMAQALSCGADLDKQAQYFNSQYVDGMGTHGPVINTRATALQVAVSRGHDEAVRWLLERGAELSDMDNPSNYACPACNRHRILQRYDDQRRALFDSALSTGERRSLLHLAICGAQHVPTLRLLLERGASLEAAARIDGEHAVHAAIRAELPRRERHDPLAPTSRLRHQPPDEEYEDQWPPWYEPLALLKVVLEHIGGTDESAISALNSIGWYQSTPLKTAIYIRDAPIMQQAITLLVRAGASLTRPVPASPHLESMSHFWWILHERGFRAEYVTALLDLGVNVKGERPDDPPPRHPLGGKSPLHFLIRHRRHTKYGPPVVRFQQSLVYLRLPDNGRGHRVGRRAGPARRASASRG</sequence>
<protein>
    <submittedName>
        <fullName evidence="5">Uncharacterized protein</fullName>
    </submittedName>
</protein>
<comment type="caution">
    <text evidence="5">The sequence shown here is derived from an EMBL/GenBank/DDBJ whole genome shotgun (WGS) entry which is preliminary data.</text>
</comment>
<dbReference type="AlphaFoldDB" id="A0AAN6SBK0"/>
<dbReference type="Pfam" id="PF00023">
    <property type="entry name" value="Ank"/>
    <property type="match status" value="1"/>
</dbReference>
<dbReference type="Proteomes" id="UP001303222">
    <property type="component" value="Unassembled WGS sequence"/>
</dbReference>
<keyword evidence="2 3" id="KW-0040">ANK repeat</keyword>
<organism evidence="5 6">
    <name type="scientific">Pseudoneurospora amorphoporcata</name>
    <dbReference type="NCBI Taxonomy" id="241081"/>
    <lineage>
        <taxon>Eukaryota</taxon>
        <taxon>Fungi</taxon>
        <taxon>Dikarya</taxon>
        <taxon>Ascomycota</taxon>
        <taxon>Pezizomycotina</taxon>
        <taxon>Sordariomycetes</taxon>
        <taxon>Sordariomycetidae</taxon>
        <taxon>Sordariales</taxon>
        <taxon>Sordariaceae</taxon>
        <taxon>Pseudoneurospora</taxon>
    </lineage>
</organism>
<evidence type="ECO:0000256" key="1">
    <source>
        <dbReference type="ARBA" id="ARBA00022737"/>
    </source>
</evidence>
<dbReference type="PROSITE" id="PS50088">
    <property type="entry name" value="ANK_REPEAT"/>
    <property type="match status" value="2"/>
</dbReference>
<dbReference type="EMBL" id="MU859475">
    <property type="protein sequence ID" value="KAK3946911.1"/>
    <property type="molecule type" value="Genomic_DNA"/>
</dbReference>
<dbReference type="SUPFAM" id="SSF48403">
    <property type="entry name" value="Ankyrin repeat"/>
    <property type="match status" value="1"/>
</dbReference>
<feature type="repeat" description="ANK" evidence="3">
    <location>
        <begin position="173"/>
        <end position="206"/>
    </location>
</feature>
<dbReference type="Gene3D" id="1.25.40.20">
    <property type="entry name" value="Ankyrin repeat-containing domain"/>
    <property type="match status" value="1"/>
</dbReference>
<dbReference type="InterPro" id="IPR050745">
    <property type="entry name" value="Multifunctional_regulatory"/>
</dbReference>
<dbReference type="InterPro" id="IPR002110">
    <property type="entry name" value="Ankyrin_rpt"/>
</dbReference>
<dbReference type="PANTHER" id="PTHR24189">
    <property type="entry name" value="MYOTROPHIN"/>
    <property type="match status" value="1"/>
</dbReference>
<evidence type="ECO:0000256" key="2">
    <source>
        <dbReference type="ARBA" id="ARBA00023043"/>
    </source>
</evidence>
<evidence type="ECO:0000313" key="5">
    <source>
        <dbReference type="EMBL" id="KAK3946911.1"/>
    </source>
</evidence>
<keyword evidence="1" id="KW-0677">Repeat</keyword>
<feature type="region of interest" description="Disordered" evidence="4">
    <location>
        <begin position="223"/>
        <end position="243"/>
    </location>
</feature>
<feature type="repeat" description="ANK" evidence="3">
    <location>
        <begin position="107"/>
        <end position="139"/>
    </location>
</feature>
<reference evidence="5" key="1">
    <citation type="journal article" date="2023" name="Mol. Phylogenet. Evol.">
        <title>Genome-scale phylogeny and comparative genomics of the fungal order Sordariales.</title>
        <authorList>
            <person name="Hensen N."/>
            <person name="Bonometti L."/>
            <person name="Westerberg I."/>
            <person name="Brannstrom I.O."/>
            <person name="Guillou S."/>
            <person name="Cros-Aarteil S."/>
            <person name="Calhoun S."/>
            <person name="Haridas S."/>
            <person name="Kuo A."/>
            <person name="Mondo S."/>
            <person name="Pangilinan J."/>
            <person name="Riley R."/>
            <person name="LaButti K."/>
            <person name="Andreopoulos B."/>
            <person name="Lipzen A."/>
            <person name="Chen C."/>
            <person name="Yan M."/>
            <person name="Daum C."/>
            <person name="Ng V."/>
            <person name="Clum A."/>
            <person name="Steindorff A."/>
            <person name="Ohm R.A."/>
            <person name="Martin F."/>
            <person name="Silar P."/>
            <person name="Natvig D.O."/>
            <person name="Lalanne C."/>
            <person name="Gautier V."/>
            <person name="Ament-Velasquez S.L."/>
            <person name="Kruys A."/>
            <person name="Hutchinson M.I."/>
            <person name="Powell A.J."/>
            <person name="Barry K."/>
            <person name="Miller A.N."/>
            <person name="Grigoriev I.V."/>
            <person name="Debuchy R."/>
            <person name="Gladieux P."/>
            <person name="Hiltunen Thoren M."/>
            <person name="Johannesson H."/>
        </authorList>
    </citation>
    <scope>NUCLEOTIDE SEQUENCE</scope>
    <source>
        <strain evidence="5">CBS 626.80</strain>
    </source>
</reference>
<dbReference type="PROSITE" id="PS50297">
    <property type="entry name" value="ANK_REP_REGION"/>
    <property type="match status" value="1"/>
</dbReference>
<evidence type="ECO:0000256" key="4">
    <source>
        <dbReference type="SAM" id="MobiDB-lite"/>
    </source>
</evidence>
<keyword evidence="6" id="KW-1185">Reference proteome</keyword>
<reference evidence="5" key="2">
    <citation type="submission" date="2023-06" db="EMBL/GenBank/DDBJ databases">
        <authorList>
            <consortium name="Lawrence Berkeley National Laboratory"/>
            <person name="Mondo S.J."/>
            <person name="Hensen N."/>
            <person name="Bonometti L."/>
            <person name="Westerberg I."/>
            <person name="Brannstrom I.O."/>
            <person name="Guillou S."/>
            <person name="Cros-Aarteil S."/>
            <person name="Calhoun S."/>
            <person name="Haridas S."/>
            <person name="Kuo A."/>
            <person name="Pangilinan J."/>
            <person name="Riley R."/>
            <person name="Labutti K."/>
            <person name="Andreopoulos B."/>
            <person name="Lipzen A."/>
            <person name="Chen C."/>
            <person name="Yanf M."/>
            <person name="Daum C."/>
            <person name="Ng V."/>
            <person name="Clum A."/>
            <person name="Steindorff A."/>
            <person name="Ohm R."/>
            <person name="Martin F."/>
            <person name="Silar P."/>
            <person name="Natvig D."/>
            <person name="Lalanne C."/>
            <person name="Gautier V."/>
            <person name="Ament-Velasquez S.L."/>
            <person name="Kruys A."/>
            <person name="Hutchinson M.I."/>
            <person name="Powell A.J."/>
            <person name="Barry K."/>
            <person name="Miller A.N."/>
            <person name="Grigoriev I.V."/>
            <person name="Debuchy R."/>
            <person name="Gladieux P."/>
            <person name="Thoren M.H."/>
            <person name="Johannesson H."/>
        </authorList>
    </citation>
    <scope>NUCLEOTIDE SEQUENCE</scope>
    <source>
        <strain evidence="5">CBS 626.80</strain>
    </source>
</reference>
<evidence type="ECO:0000313" key="6">
    <source>
        <dbReference type="Proteomes" id="UP001303222"/>
    </source>
</evidence>
<dbReference type="SMART" id="SM00248">
    <property type="entry name" value="ANK"/>
    <property type="match status" value="4"/>
</dbReference>
<evidence type="ECO:0000256" key="3">
    <source>
        <dbReference type="PROSITE-ProRule" id="PRU00023"/>
    </source>
</evidence>
<proteinExistence type="predicted"/>
<name>A0AAN6SBK0_9PEZI</name>